<gene>
    <name evidence="1" type="ORF">PV08_08367</name>
</gene>
<dbReference type="EMBL" id="KN847497">
    <property type="protein sequence ID" value="KIW13180.1"/>
    <property type="molecule type" value="Genomic_DNA"/>
</dbReference>
<dbReference type="GeneID" id="27335450"/>
<dbReference type="OrthoDB" id="4491390at2759"/>
<dbReference type="PANTHER" id="PTHR38791">
    <property type="entry name" value="ZN(II)2CYS6 TRANSCRIPTION FACTOR (EUROFUNG)-RELATED-RELATED"/>
    <property type="match status" value="1"/>
</dbReference>
<name>A0A0D2B3F8_9EURO</name>
<organism evidence="1 2">
    <name type="scientific">Exophiala spinifera</name>
    <dbReference type="NCBI Taxonomy" id="91928"/>
    <lineage>
        <taxon>Eukaryota</taxon>
        <taxon>Fungi</taxon>
        <taxon>Dikarya</taxon>
        <taxon>Ascomycota</taxon>
        <taxon>Pezizomycotina</taxon>
        <taxon>Eurotiomycetes</taxon>
        <taxon>Chaetothyriomycetidae</taxon>
        <taxon>Chaetothyriales</taxon>
        <taxon>Herpotrichiellaceae</taxon>
        <taxon>Exophiala</taxon>
    </lineage>
</organism>
<evidence type="ECO:0008006" key="3">
    <source>
        <dbReference type="Google" id="ProtNLM"/>
    </source>
</evidence>
<dbReference type="HOGENOM" id="CLU_025204_0_0_1"/>
<evidence type="ECO:0000313" key="1">
    <source>
        <dbReference type="EMBL" id="KIW13180.1"/>
    </source>
</evidence>
<dbReference type="RefSeq" id="XP_016233396.1">
    <property type="nucleotide sequence ID" value="XM_016382693.1"/>
</dbReference>
<dbReference type="VEuPathDB" id="FungiDB:PV08_08367"/>
<dbReference type="InterPro" id="IPR053175">
    <property type="entry name" value="DHMBA_Reg_Transcription_Factor"/>
</dbReference>
<accession>A0A0D2B3F8</accession>
<sequence length="445" mass="49252">MRKVRSTVITIDRVKLISADAHIALMQHEPSRPLSDEWIQQVLSEFSHVVLPAMQRTTNFGFLTFLPAMVVATGHDSPVGLVFQAISYAFRCTGTDDPLAMSKRAMIYGRGLTATNAALREPSLQTRDETVTAVWLLSLYELIVGSSPPQSNLGPTTWSVHTQGMATLLRLRGTKGFNSPITRNLFWLLFSSVQIQCLVTGSSCPPGSLHWLGELEKHVEEAAIPVLQMSLYGCHAAALCERVRKSIDDTDSTSLSVALGMLGEIQDLQTESYEQTIPRGERYTTSETDPRTIPLLGPRTTFARTLFCSYKLKFLLCRWELLRKAQGLSSGSLLENLHLKYRETVAEIRTAADEILATAPNMLDKAGCESWSSLSVASFWADGIRLLWPLRLLAFLPVARTDQRRSAALMLRALRDAMGLQLATQDLVLEPEQDHPAARALSAVI</sequence>
<evidence type="ECO:0000313" key="2">
    <source>
        <dbReference type="Proteomes" id="UP000053328"/>
    </source>
</evidence>
<protein>
    <recommendedName>
        <fullName evidence="3">Transcription factor domain-containing protein</fullName>
    </recommendedName>
</protein>
<dbReference type="AlphaFoldDB" id="A0A0D2B3F8"/>
<proteinExistence type="predicted"/>
<keyword evidence="2" id="KW-1185">Reference proteome</keyword>
<dbReference type="STRING" id="91928.A0A0D2B3F8"/>
<dbReference type="Proteomes" id="UP000053328">
    <property type="component" value="Unassembled WGS sequence"/>
</dbReference>
<reference evidence="1 2" key="1">
    <citation type="submission" date="2015-01" db="EMBL/GenBank/DDBJ databases">
        <title>The Genome Sequence of Exophiala spinifera CBS89968.</title>
        <authorList>
            <consortium name="The Broad Institute Genomics Platform"/>
            <person name="Cuomo C."/>
            <person name="de Hoog S."/>
            <person name="Gorbushina A."/>
            <person name="Stielow B."/>
            <person name="Teixiera M."/>
            <person name="Abouelleil A."/>
            <person name="Chapman S.B."/>
            <person name="Priest M."/>
            <person name="Young S.K."/>
            <person name="Wortman J."/>
            <person name="Nusbaum C."/>
            <person name="Birren B."/>
        </authorList>
    </citation>
    <scope>NUCLEOTIDE SEQUENCE [LARGE SCALE GENOMIC DNA]</scope>
    <source>
        <strain evidence="1 2">CBS 89968</strain>
    </source>
</reference>